<organism evidence="2 3">
    <name type="scientific">Glutinoglossum americanum</name>
    <dbReference type="NCBI Taxonomy" id="1670608"/>
    <lineage>
        <taxon>Eukaryota</taxon>
        <taxon>Fungi</taxon>
        <taxon>Dikarya</taxon>
        <taxon>Ascomycota</taxon>
        <taxon>Pezizomycotina</taxon>
        <taxon>Geoglossomycetes</taxon>
        <taxon>Geoglossales</taxon>
        <taxon>Geoglossaceae</taxon>
        <taxon>Glutinoglossum</taxon>
    </lineage>
</organism>
<dbReference type="EMBL" id="JAGHQL010000080">
    <property type="protein sequence ID" value="KAH0541393.1"/>
    <property type="molecule type" value="Genomic_DNA"/>
</dbReference>
<feature type="chain" id="PRO_5040398160" evidence="1">
    <location>
        <begin position="20"/>
        <end position="284"/>
    </location>
</feature>
<sequence>MLITLYLSSLATLSQLATPGEWDFKVAPDDGEPAIAISYRGSISANFSQPECPDYHLTLHDNMLTAGLPLGTWDTNLYYFRPSRAYTCYSDLAHRVWFASAKAVCYQSVTDCCFDYIGLAIDPPFVKVEMLSLKVGQRGAAVAERITLGSESVHRVSGSGMCFIRSLGRDDSVYISNPGVWRGYCLDEARVTCLEFTNGAASLTIRTTTPNGTLALRYNGKKSAGSFVSSASGPSKPQWGDRWNSLVRLIGPKANLVVRLRFEVGRGLTCSLLMLAVGLGMVML</sequence>
<evidence type="ECO:0000256" key="1">
    <source>
        <dbReference type="SAM" id="SignalP"/>
    </source>
</evidence>
<name>A0A9P8I126_9PEZI</name>
<reference evidence="2" key="1">
    <citation type="submission" date="2021-03" db="EMBL/GenBank/DDBJ databases">
        <title>Comparative genomics and phylogenomic investigation of the class Geoglossomycetes provide insights into ecological specialization and systematics.</title>
        <authorList>
            <person name="Melie T."/>
            <person name="Pirro S."/>
            <person name="Miller A.N."/>
            <person name="Quandt A."/>
        </authorList>
    </citation>
    <scope>NUCLEOTIDE SEQUENCE</scope>
    <source>
        <strain evidence="2">GBOQ0MN5Z8</strain>
    </source>
</reference>
<evidence type="ECO:0000313" key="3">
    <source>
        <dbReference type="Proteomes" id="UP000698800"/>
    </source>
</evidence>
<dbReference type="Proteomes" id="UP000698800">
    <property type="component" value="Unassembled WGS sequence"/>
</dbReference>
<keyword evidence="3" id="KW-1185">Reference proteome</keyword>
<proteinExistence type="predicted"/>
<gene>
    <name evidence="2" type="ORF">FGG08_004157</name>
</gene>
<dbReference type="AlphaFoldDB" id="A0A9P8I126"/>
<evidence type="ECO:0000313" key="2">
    <source>
        <dbReference type="EMBL" id="KAH0541393.1"/>
    </source>
</evidence>
<comment type="caution">
    <text evidence="2">The sequence shown here is derived from an EMBL/GenBank/DDBJ whole genome shotgun (WGS) entry which is preliminary data.</text>
</comment>
<accession>A0A9P8I126</accession>
<keyword evidence="1" id="KW-0732">Signal</keyword>
<protein>
    <submittedName>
        <fullName evidence="2">Uncharacterized protein</fullName>
    </submittedName>
</protein>
<feature type="signal peptide" evidence="1">
    <location>
        <begin position="1"/>
        <end position="19"/>
    </location>
</feature>